<accession>A0ABD1XSC8</accession>
<sequence>MMSRGRDHRITGSSEEEVAGVRSKGNRVEILADVVELIVQRIPFLLVFKASLLSKEWNSKLSAVMNSVSHGWPTYCPSFLSRKGELGGFDRSDGAWHRLKFDAIEKLNVDNAIGLCGPAPAWALDGILLCTLHETDNGMNATVVNLLSGKQRVIPCPELEGQCIPVISSFGMEDYQLVLLLLEVEEEGFDPLMRTYMFDCHSN</sequence>
<dbReference type="Proteomes" id="UP001605036">
    <property type="component" value="Unassembled WGS sequence"/>
</dbReference>
<gene>
    <name evidence="1" type="ORF">R1flu_023536</name>
</gene>
<evidence type="ECO:0000313" key="2">
    <source>
        <dbReference type="Proteomes" id="UP001605036"/>
    </source>
</evidence>
<dbReference type="AlphaFoldDB" id="A0ABD1XSC8"/>
<evidence type="ECO:0000313" key="1">
    <source>
        <dbReference type="EMBL" id="KAL2611844.1"/>
    </source>
</evidence>
<proteinExistence type="predicted"/>
<name>A0ABD1XSC8_9MARC</name>
<dbReference type="EMBL" id="JBHFFA010000007">
    <property type="protein sequence ID" value="KAL2611844.1"/>
    <property type="molecule type" value="Genomic_DNA"/>
</dbReference>
<protein>
    <recommendedName>
        <fullName evidence="3">F-box protein</fullName>
    </recommendedName>
</protein>
<reference evidence="1 2" key="1">
    <citation type="submission" date="2024-09" db="EMBL/GenBank/DDBJ databases">
        <title>Chromosome-scale assembly of Riccia fluitans.</title>
        <authorList>
            <person name="Paukszto L."/>
            <person name="Sawicki J."/>
            <person name="Karawczyk K."/>
            <person name="Piernik-Szablinska J."/>
            <person name="Szczecinska M."/>
            <person name="Mazdziarz M."/>
        </authorList>
    </citation>
    <scope>NUCLEOTIDE SEQUENCE [LARGE SCALE GENOMIC DNA]</scope>
    <source>
        <strain evidence="1">Rf_01</strain>
        <tissue evidence="1">Aerial parts of the thallus</tissue>
    </source>
</reference>
<comment type="caution">
    <text evidence="1">The sequence shown here is derived from an EMBL/GenBank/DDBJ whole genome shotgun (WGS) entry which is preliminary data.</text>
</comment>
<evidence type="ECO:0008006" key="3">
    <source>
        <dbReference type="Google" id="ProtNLM"/>
    </source>
</evidence>
<keyword evidence="2" id="KW-1185">Reference proteome</keyword>
<organism evidence="1 2">
    <name type="scientific">Riccia fluitans</name>
    <dbReference type="NCBI Taxonomy" id="41844"/>
    <lineage>
        <taxon>Eukaryota</taxon>
        <taxon>Viridiplantae</taxon>
        <taxon>Streptophyta</taxon>
        <taxon>Embryophyta</taxon>
        <taxon>Marchantiophyta</taxon>
        <taxon>Marchantiopsida</taxon>
        <taxon>Marchantiidae</taxon>
        <taxon>Marchantiales</taxon>
        <taxon>Ricciaceae</taxon>
        <taxon>Riccia</taxon>
    </lineage>
</organism>